<keyword evidence="4 13" id="KW-0812">Transmembrane</keyword>
<sequence>MPEQDSRASGVSAADASPDRAASAGRSPSADSNGVKLPSASSLVPAAAQGSSPSASTLPESKSLKQGVTEVAAAATTAASSAAAATAAAASNAASTAAATASDAATSATAAASSAAADATTAATNTASTAAAAASEAASDAASAASKAVSGATAAASDAAAAAGKAASATASDATAAASNAGKSAAAAANDAAATATQAASDATAAAASAASKATSDASAAAAKAASFATAAASSATAAASDFGKSPAAVVSGGGSSFGSAASSPAASAAKAVADAAADAQEGFTDTTAAAAASSAKAVSDAGAAASNAASSAAAAASDAGASAGKAASGAVGSVTTAASNAAAATTAGASTAVKSVAATLGSLAAAVTPASPGDGPAHAKSYAPSSTAPPPSPGPGPAPAKSMPAGSSAPMAAATSSAKPLLPSVSEIKPEEDAAAAAAAPAAAAATPGTDAAAAAGGPADAASKPSFVASMKSKLSLLPGAAASAGKVAAEATQKAGQGYVAAGKETQSTVKALLSLREKEGPPVTFTVDQLANALFFAVLALQLLFLPIFLPSAFRLVYSLLWGLALGLGLSYLFFRNRAKKAEANEALSLILGLKGVKLVLGELPSYFNVSETEKMEWFNQLILEVWPFIDKAVCQIIKDITAQVMPGVLKTLPAPLGGIVKSIGFKHLTFGNAPFRVESMWVSRDEKDCVLMEVAVKWSGDPNITLAIETPTGKMCPRVLDISFAATARIKLYPLVDRIPGFVAAMATVPAPPLIKYRLDFGKALGGSVAPAAVTPVVNYFMKEVITGMLVWPQRLVVPILQETSQDRWLAQGLMRRHRGILRVQVVRAKDLNGLAANDMRICLSTDSEQKEFTKMAKAPLVQGPNGKAVPGEVVTWPSDNVYYLLVQEPADQAMRVEAYTGGLGSGKAFGRALVRLQEVCRAGERGQRDPIPTPASLGDGDWGSPGGPGKGYGKVSFRLTYFPFERIRLSDTQEAAEGIVTVRLLKLRGLPADPDSVTASMTVTTTAGDRTWAARNGWWSMAAHVKRLEAEQHRVRVARDVDEREGRTEAAAEKAKRLALLEAAVADRNTTMRPLVSFDYATDAQALTAFYHVIDTVPDTGAPNALQFTVNVACKKDGKKFTLRASLPIAQLRVREVINPITGNKEVGGMLSNEEETDPLLPPPYNTITLKDEVPLEGYEGAGMLLAIRYAPHIPPPADALVADTDDFADTEKPYEPTPLEAAGMKIDEKVVQPAMEALQPAVHTLEKKILTPLDEKVIQPAVRAVEEGLVKPVEAVFNPQPQPALMPGPEAGGPSRIRPHGPSGVAQEPMPGVSFSQR</sequence>
<evidence type="ECO:0000256" key="10">
    <source>
        <dbReference type="ARBA" id="ARBA00023121"/>
    </source>
</evidence>
<keyword evidence="9" id="KW-0445">Lipid transport</keyword>
<feature type="compositionally biased region" description="Polar residues" evidence="12">
    <location>
        <begin position="57"/>
        <end position="66"/>
    </location>
</feature>
<evidence type="ECO:0000256" key="3">
    <source>
        <dbReference type="ARBA" id="ARBA00022448"/>
    </source>
</evidence>
<evidence type="ECO:0000313" key="16">
    <source>
        <dbReference type="Proteomes" id="UP000612055"/>
    </source>
</evidence>
<accession>A0A836BZ55</accession>
<keyword evidence="16" id="KW-1185">Reference proteome</keyword>
<evidence type="ECO:0000256" key="9">
    <source>
        <dbReference type="ARBA" id="ARBA00023055"/>
    </source>
</evidence>
<feature type="region of interest" description="Disordered" evidence="12">
    <location>
        <begin position="1"/>
        <end position="69"/>
    </location>
</feature>
<feature type="compositionally biased region" description="Pro residues" evidence="12">
    <location>
        <begin position="388"/>
        <end position="399"/>
    </location>
</feature>
<dbReference type="PANTHER" id="PTHR10774:SF190">
    <property type="entry name" value="C2 CALCIUM_LIPID-BINDING ENDONUCLEASE_EXONUCLEASE_PHOSPHATASE-RELATED"/>
    <property type="match status" value="1"/>
</dbReference>
<dbReference type="GO" id="GO:0008289">
    <property type="term" value="F:lipid binding"/>
    <property type="evidence" value="ECO:0007669"/>
    <property type="project" value="UniProtKB-KW"/>
</dbReference>
<keyword evidence="7" id="KW-0106">Calcium</keyword>
<evidence type="ECO:0000256" key="11">
    <source>
        <dbReference type="ARBA" id="ARBA00023136"/>
    </source>
</evidence>
<dbReference type="EMBL" id="JAEHOE010000040">
    <property type="protein sequence ID" value="KAG2493048.1"/>
    <property type="molecule type" value="Genomic_DNA"/>
</dbReference>
<dbReference type="GO" id="GO:0046872">
    <property type="term" value="F:metal ion binding"/>
    <property type="evidence" value="ECO:0007669"/>
    <property type="project" value="UniProtKB-KW"/>
</dbReference>
<feature type="region of interest" description="Disordered" evidence="12">
    <location>
        <begin position="1286"/>
        <end position="1325"/>
    </location>
</feature>
<reference evidence="15" key="1">
    <citation type="journal article" date="2020" name="bioRxiv">
        <title>Comparative genomics of Chlamydomonas.</title>
        <authorList>
            <person name="Craig R.J."/>
            <person name="Hasan A.R."/>
            <person name="Ness R.W."/>
            <person name="Keightley P.D."/>
        </authorList>
    </citation>
    <scope>NUCLEOTIDE SEQUENCE</scope>
    <source>
        <strain evidence="15">CCAP 11/70</strain>
    </source>
</reference>
<evidence type="ECO:0000256" key="6">
    <source>
        <dbReference type="ARBA" id="ARBA00022737"/>
    </source>
</evidence>
<keyword evidence="11 13" id="KW-0472">Membrane</keyword>
<gene>
    <name evidence="15" type="ORF">HYH03_008711</name>
</gene>
<evidence type="ECO:0000256" key="2">
    <source>
        <dbReference type="ARBA" id="ARBA00006996"/>
    </source>
</evidence>
<evidence type="ECO:0000256" key="8">
    <source>
        <dbReference type="ARBA" id="ARBA00022989"/>
    </source>
</evidence>
<keyword evidence="10" id="KW-0446">Lipid-binding</keyword>
<name>A0A836BZ55_9CHLO</name>
<feature type="transmembrane region" description="Helical" evidence="13">
    <location>
        <begin position="534"/>
        <end position="553"/>
    </location>
</feature>
<evidence type="ECO:0000256" key="5">
    <source>
        <dbReference type="ARBA" id="ARBA00022723"/>
    </source>
</evidence>
<keyword evidence="5" id="KW-0479">Metal-binding</keyword>
<protein>
    <recommendedName>
        <fullName evidence="14">SMP-LTD domain-containing protein</fullName>
    </recommendedName>
</protein>
<dbReference type="CDD" id="cd21677">
    <property type="entry name" value="SMP_SYT"/>
    <property type="match status" value="1"/>
</dbReference>
<evidence type="ECO:0000313" key="15">
    <source>
        <dbReference type="EMBL" id="KAG2493048.1"/>
    </source>
</evidence>
<feature type="region of interest" description="Disordered" evidence="12">
    <location>
        <begin position="930"/>
        <end position="954"/>
    </location>
</feature>
<dbReference type="Pfam" id="PF17047">
    <property type="entry name" value="SMP_LBD"/>
    <property type="match status" value="1"/>
</dbReference>
<comment type="similarity">
    <text evidence="2">Belongs to the synaptotagmin family.</text>
</comment>
<feature type="compositionally biased region" description="Low complexity" evidence="12">
    <location>
        <begin position="400"/>
        <end position="419"/>
    </location>
</feature>
<dbReference type="InterPro" id="IPR039010">
    <property type="entry name" value="Synaptotagmin_SMP"/>
</dbReference>
<dbReference type="Proteomes" id="UP000612055">
    <property type="component" value="Unassembled WGS sequence"/>
</dbReference>
<keyword evidence="8 13" id="KW-1133">Transmembrane helix</keyword>
<organism evidence="15 16">
    <name type="scientific">Edaphochlamys debaryana</name>
    <dbReference type="NCBI Taxonomy" id="47281"/>
    <lineage>
        <taxon>Eukaryota</taxon>
        <taxon>Viridiplantae</taxon>
        <taxon>Chlorophyta</taxon>
        <taxon>core chlorophytes</taxon>
        <taxon>Chlorophyceae</taxon>
        <taxon>CS clade</taxon>
        <taxon>Chlamydomonadales</taxon>
        <taxon>Chlamydomonadales incertae sedis</taxon>
        <taxon>Edaphochlamys</taxon>
    </lineage>
</organism>
<evidence type="ECO:0000256" key="4">
    <source>
        <dbReference type="ARBA" id="ARBA00022692"/>
    </source>
</evidence>
<dbReference type="GO" id="GO:0006869">
    <property type="term" value="P:lipid transport"/>
    <property type="evidence" value="ECO:0007669"/>
    <property type="project" value="UniProtKB-KW"/>
</dbReference>
<evidence type="ECO:0000256" key="12">
    <source>
        <dbReference type="SAM" id="MobiDB-lite"/>
    </source>
</evidence>
<dbReference type="PANTHER" id="PTHR10774">
    <property type="entry name" value="EXTENDED SYNAPTOTAGMIN-RELATED"/>
    <property type="match status" value="1"/>
</dbReference>
<feature type="domain" description="SMP-LTD" evidence="14">
    <location>
        <begin position="616"/>
        <end position="806"/>
    </location>
</feature>
<dbReference type="GO" id="GO:0016020">
    <property type="term" value="C:membrane"/>
    <property type="evidence" value="ECO:0007669"/>
    <property type="project" value="UniProtKB-SubCell"/>
</dbReference>
<dbReference type="PROSITE" id="PS51847">
    <property type="entry name" value="SMP"/>
    <property type="match status" value="1"/>
</dbReference>
<feature type="region of interest" description="Disordered" evidence="12">
    <location>
        <begin position="369"/>
        <end position="419"/>
    </location>
</feature>
<evidence type="ECO:0000256" key="13">
    <source>
        <dbReference type="SAM" id="Phobius"/>
    </source>
</evidence>
<dbReference type="OrthoDB" id="566659at2759"/>
<feature type="compositionally biased region" description="Low complexity" evidence="12">
    <location>
        <begin position="12"/>
        <end position="56"/>
    </location>
</feature>
<proteinExistence type="inferred from homology"/>
<evidence type="ECO:0000256" key="7">
    <source>
        <dbReference type="ARBA" id="ARBA00022837"/>
    </source>
</evidence>
<feature type="transmembrane region" description="Helical" evidence="13">
    <location>
        <begin position="560"/>
        <end position="579"/>
    </location>
</feature>
<dbReference type="GO" id="GO:0005783">
    <property type="term" value="C:endoplasmic reticulum"/>
    <property type="evidence" value="ECO:0007669"/>
    <property type="project" value="TreeGrafter"/>
</dbReference>
<keyword evidence="3" id="KW-0813">Transport</keyword>
<comment type="caution">
    <text evidence="15">The sequence shown here is derived from an EMBL/GenBank/DDBJ whole genome shotgun (WGS) entry which is preliminary data.</text>
</comment>
<evidence type="ECO:0000259" key="14">
    <source>
        <dbReference type="PROSITE" id="PS51847"/>
    </source>
</evidence>
<comment type="subcellular location">
    <subcellularLocation>
        <location evidence="1">Membrane</location>
        <topology evidence="1">Single-pass membrane protein</topology>
    </subcellularLocation>
</comment>
<evidence type="ECO:0000256" key="1">
    <source>
        <dbReference type="ARBA" id="ARBA00004167"/>
    </source>
</evidence>
<dbReference type="InterPro" id="IPR045050">
    <property type="entry name" value="Synaptotagmin_plant"/>
</dbReference>
<keyword evidence="6" id="KW-0677">Repeat</keyword>
<dbReference type="InterPro" id="IPR031468">
    <property type="entry name" value="SMP_LBD"/>
</dbReference>